<dbReference type="SUPFAM" id="SSF88659">
    <property type="entry name" value="Sigma3 and sigma4 domains of RNA polymerase sigma factors"/>
    <property type="match status" value="1"/>
</dbReference>
<proteinExistence type="inferred from homology"/>
<dbReference type="PANTHER" id="PTHR43133">
    <property type="entry name" value="RNA POLYMERASE ECF-TYPE SIGMA FACTO"/>
    <property type="match status" value="1"/>
</dbReference>
<evidence type="ECO:0000256" key="1">
    <source>
        <dbReference type="ARBA" id="ARBA00010641"/>
    </source>
</evidence>
<evidence type="ECO:0000259" key="6">
    <source>
        <dbReference type="Pfam" id="PF04542"/>
    </source>
</evidence>
<dbReference type="InterPro" id="IPR013324">
    <property type="entry name" value="RNA_pol_sigma_r3/r4-like"/>
</dbReference>
<dbReference type="NCBIfam" id="NF009165">
    <property type="entry name" value="PRK12512.1"/>
    <property type="match status" value="1"/>
</dbReference>
<keyword evidence="2" id="KW-0805">Transcription regulation</keyword>
<dbReference type="EMBL" id="RJKX01000013">
    <property type="protein sequence ID" value="ROQ00405.1"/>
    <property type="molecule type" value="Genomic_DNA"/>
</dbReference>
<evidence type="ECO:0000256" key="3">
    <source>
        <dbReference type="ARBA" id="ARBA00023082"/>
    </source>
</evidence>
<keyword evidence="4" id="KW-0238">DNA-binding</keyword>
<keyword evidence="5" id="KW-0804">Transcription</keyword>
<comment type="caution">
    <text evidence="8">The sequence shown here is derived from an EMBL/GenBank/DDBJ whole genome shotgun (WGS) entry which is preliminary data.</text>
</comment>
<feature type="domain" description="RNA polymerase sigma factor 70 region 4 type 2" evidence="7">
    <location>
        <begin position="132"/>
        <end position="183"/>
    </location>
</feature>
<gene>
    <name evidence="8" type="ORF">EDC65_2202</name>
</gene>
<dbReference type="SUPFAM" id="SSF88946">
    <property type="entry name" value="Sigma2 domain of RNA polymerase sigma factors"/>
    <property type="match status" value="1"/>
</dbReference>
<reference evidence="8 9" key="1">
    <citation type="submission" date="2018-11" db="EMBL/GenBank/DDBJ databases">
        <title>Genomic Encyclopedia of Type Strains, Phase IV (KMG-IV): sequencing the most valuable type-strain genomes for metagenomic binning, comparative biology and taxonomic classification.</title>
        <authorList>
            <person name="Goeker M."/>
        </authorList>
    </citation>
    <scope>NUCLEOTIDE SEQUENCE [LARGE SCALE GENOMIC DNA]</scope>
    <source>
        <strain evidence="8 9">DSM 5900</strain>
    </source>
</reference>
<dbReference type="InterPro" id="IPR007627">
    <property type="entry name" value="RNA_pol_sigma70_r2"/>
</dbReference>
<dbReference type="GO" id="GO:0016987">
    <property type="term" value="F:sigma factor activity"/>
    <property type="evidence" value="ECO:0007669"/>
    <property type="project" value="UniProtKB-KW"/>
</dbReference>
<protein>
    <submittedName>
        <fullName evidence="8">RNA polymerase sigma-70 factor (ECF subfamily)</fullName>
    </submittedName>
</protein>
<dbReference type="InterPro" id="IPR036388">
    <property type="entry name" value="WH-like_DNA-bd_sf"/>
</dbReference>
<comment type="similarity">
    <text evidence="1">Belongs to the sigma-70 factor family. ECF subfamily.</text>
</comment>
<sequence length="192" mass="20859">MEDAVSQRAANEREAQWSAWMRAADDGDDAAYRRFLEALAPAIRSVVRQGMARAGAGSGDIEDVVQETLLAIHLKRDSWDRASPIGPWINAIARYKTVDALRRQGRRAEAPLDDVVEAMAAPAAEDGLARRDAERALATLEGRTHQVVRAISLEGAGIGETARRLGITEGAVRVALHRGLKALARRFGGEDR</sequence>
<dbReference type="AlphaFoldDB" id="A0A3N1MBH6"/>
<feature type="domain" description="RNA polymerase sigma-70 region 2" evidence="6">
    <location>
        <begin position="38"/>
        <end position="107"/>
    </location>
</feature>
<dbReference type="Proteomes" id="UP000278222">
    <property type="component" value="Unassembled WGS sequence"/>
</dbReference>
<dbReference type="Pfam" id="PF04542">
    <property type="entry name" value="Sigma70_r2"/>
    <property type="match status" value="1"/>
</dbReference>
<evidence type="ECO:0000256" key="4">
    <source>
        <dbReference type="ARBA" id="ARBA00023125"/>
    </source>
</evidence>
<dbReference type="GO" id="GO:0006352">
    <property type="term" value="P:DNA-templated transcription initiation"/>
    <property type="evidence" value="ECO:0007669"/>
    <property type="project" value="InterPro"/>
</dbReference>
<evidence type="ECO:0000313" key="9">
    <source>
        <dbReference type="Proteomes" id="UP000278222"/>
    </source>
</evidence>
<evidence type="ECO:0000256" key="5">
    <source>
        <dbReference type="ARBA" id="ARBA00023163"/>
    </source>
</evidence>
<dbReference type="Pfam" id="PF08281">
    <property type="entry name" value="Sigma70_r4_2"/>
    <property type="match status" value="1"/>
</dbReference>
<dbReference type="InterPro" id="IPR039425">
    <property type="entry name" value="RNA_pol_sigma-70-like"/>
</dbReference>
<keyword evidence="3" id="KW-0731">Sigma factor</keyword>
<dbReference type="GO" id="GO:0003677">
    <property type="term" value="F:DNA binding"/>
    <property type="evidence" value="ECO:0007669"/>
    <property type="project" value="UniProtKB-KW"/>
</dbReference>
<dbReference type="NCBIfam" id="TIGR02937">
    <property type="entry name" value="sigma70-ECF"/>
    <property type="match status" value="1"/>
</dbReference>
<dbReference type="Gene3D" id="1.10.1740.10">
    <property type="match status" value="1"/>
</dbReference>
<evidence type="ECO:0000256" key="2">
    <source>
        <dbReference type="ARBA" id="ARBA00023015"/>
    </source>
</evidence>
<organism evidence="8 9">
    <name type="scientific">Stella humosa</name>
    <dbReference type="NCBI Taxonomy" id="94"/>
    <lineage>
        <taxon>Bacteria</taxon>
        <taxon>Pseudomonadati</taxon>
        <taxon>Pseudomonadota</taxon>
        <taxon>Alphaproteobacteria</taxon>
        <taxon>Rhodospirillales</taxon>
        <taxon>Stellaceae</taxon>
        <taxon>Stella</taxon>
    </lineage>
</organism>
<evidence type="ECO:0000259" key="7">
    <source>
        <dbReference type="Pfam" id="PF08281"/>
    </source>
</evidence>
<dbReference type="OrthoDB" id="7041663at2"/>
<dbReference type="InterPro" id="IPR013325">
    <property type="entry name" value="RNA_pol_sigma_r2"/>
</dbReference>
<dbReference type="Gene3D" id="1.10.10.10">
    <property type="entry name" value="Winged helix-like DNA-binding domain superfamily/Winged helix DNA-binding domain"/>
    <property type="match status" value="1"/>
</dbReference>
<dbReference type="InterPro" id="IPR013249">
    <property type="entry name" value="RNA_pol_sigma70_r4_t2"/>
</dbReference>
<name>A0A3N1MBH6_9PROT</name>
<evidence type="ECO:0000313" key="8">
    <source>
        <dbReference type="EMBL" id="ROQ00405.1"/>
    </source>
</evidence>
<accession>A0A3N1MBH6</accession>
<dbReference type="PANTHER" id="PTHR43133:SF58">
    <property type="entry name" value="ECF RNA POLYMERASE SIGMA FACTOR SIGD"/>
    <property type="match status" value="1"/>
</dbReference>
<keyword evidence="9" id="KW-1185">Reference proteome</keyword>
<dbReference type="InterPro" id="IPR014284">
    <property type="entry name" value="RNA_pol_sigma-70_dom"/>
</dbReference>